<keyword evidence="5" id="KW-1133">Transmembrane helix</keyword>
<dbReference type="Gene3D" id="3.10.580.10">
    <property type="entry name" value="CBS-domain"/>
    <property type="match status" value="1"/>
</dbReference>
<name>Q057M6_BUCCC</name>
<dbReference type="Gene3D" id="3.30.465.10">
    <property type="match status" value="1"/>
</dbReference>
<dbReference type="PANTHER" id="PTHR22777">
    <property type="entry name" value="HEMOLYSIN-RELATED"/>
    <property type="match status" value="1"/>
</dbReference>
<dbReference type="InterPro" id="IPR046342">
    <property type="entry name" value="CBS_dom_sf"/>
</dbReference>
<feature type="transmembrane region" description="Helical" evidence="5">
    <location>
        <begin position="12"/>
        <end position="34"/>
    </location>
</feature>
<dbReference type="STRING" id="372461.BCc_201"/>
<feature type="domain" description="Transporter-associated" evidence="6">
    <location>
        <begin position="440"/>
        <end position="520"/>
    </location>
</feature>
<feature type="transmembrane region" description="Helical" evidence="5">
    <location>
        <begin position="46"/>
        <end position="68"/>
    </location>
</feature>
<keyword evidence="5" id="KW-0472">Membrane</keyword>
<dbReference type="InterPro" id="IPR005170">
    <property type="entry name" value="Transptr-assoc_dom"/>
</dbReference>
<feature type="transmembrane region" description="Helical" evidence="5">
    <location>
        <begin position="188"/>
        <end position="207"/>
    </location>
</feature>
<feature type="transmembrane region" description="Helical" evidence="5">
    <location>
        <begin position="88"/>
        <end position="112"/>
    </location>
</feature>
<dbReference type="InterPro" id="IPR016169">
    <property type="entry name" value="FAD-bd_PCMH_sub2"/>
</dbReference>
<reference evidence="7 8" key="1">
    <citation type="journal article" date="2006" name="Science">
        <title>A small microbial genome: the end of a long symbiotic relationship?</title>
        <authorList>
            <person name="Perez-Brocal V."/>
            <person name="Gil R."/>
            <person name="Ramos S."/>
            <person name="Lamelas A."/>
            <person name="Postigo M."/>
            <person name="Michelena J.M."/>
            <person name="Silva F.J."/>
            <person name="Moya A."/>
            <person name="Latorre A."/>
        </authorList>
    </citation>
    <scope>NUCLEOTIDE SEQUENCE [LARGE SCALE GENOMIC DNA]</scope>
    <source>
        <strain evidence="8">Cc</strain>
    </source>
</reference>
<evidence type="ECO:0000259" key="6">
    <source>
        <dbReference type="SMART" id="SM01091"/>
    </source>
</evidence>
<keyword evidence="2" id="KW-1003">Cell membrane</keyword>
<dbReference type="SUPFAM" id="SSF54631">
    <property type="entry name" value="CBS-domain pair"/>
    <property type="match status" value="1"/>
</dbReference>
<gene>
    <name evidence="7" type="primary">yoaE</name>
    <name evidence="7" type="ordered locus">BCc_201</name>
</gene>
<organism evidence="7 8">
    <name type="scientific">Buchnera aphidicola subsp. Cinara cedri (strain Cc)</name>
    <dbReference type="NCBI Taxonomy" id="372461"/>
    <lineage>
        <taxon>Bacteria</taxon>
        <taxon>Pseudomonadati</taxon>
        <taxon>Pseudomonadota</taxon>
        <taxon>Gammaproteobacteria</taxon>
        <taxon>Enterobacterales</taxon>
        <taxon>Erwiniaceae</taxon>
        <taxon>Buchnera</taxon>
    </lineage>
</organism>
<keyword evidence="4" id="KW-0129">CBS domain</keyword>
<keyword evidence="5 7" id="KW-0812">Transmembrane</keyword>
<keyword evidence="8" id="KW-1185">Reference proteome</keyword>
<accession>Q057M6</accession>
<dbReference type="HOGENOM" id="CLU_015237_0_0_6"/>
<proteinExistence type="predicted"/>
<dbReference type="eggNOG" id="COG1253">
    <property type="taxonomic scope" value="Bacteria"/>
</dbReference>
<dbReference type="SMART" id="SM01091">
    <property type="entry name" value="CorC_HlyC"/>
    <property type="match status" value="1"/>
</dbReference>
<dbReference type="Pfam" id="PF03471">
    <property type="entry name" value="CorC_HlyC"/>
    <property type="match status" value="1"/>
</dbReference>
<dbReference type="EMBL" id="CP000263">
    <property type="protein sequence ID" value="ABJ90673.1"/>
    <property type="molecule type" value="Genomic_DNA"/>
</dbReference>
<protein>
    <submittedName>
        <fullName evidence="7">Putative transmembrane protein</fullName>
    </submittedName>
</protein>
<evidence type="ECO:0000313" key="8">
    <source>
        <dbReference type="Proteomes" id="UP000000669"/>
    </source>
</evidence>
<evidence type="ECO:0000256" key="2">
    <source>
        <dbReference type="ARBA" id="ARBA00022475"/>
    </source>
</evidence>
<feature type="transmembrane region" description="Helical" evidence="5">
    <location>
        <begin position="124"/>
        <end position="148"/>
    </location>
</feature>
<sequence length="529" mass="62628">MSSFLDPTIWMGLFTLVFLEIILSIDNVIFIAILSKKLPKNQQNKARYTGLIFALFMRFGLLGITSKLISLTKPIIINKFFIFSGKEIILLIGGIFLFIKTIFELFNHIYIFDKKKKKKDLRSSFWYIVIQIVILDVIFSIDSIMTAIGTTHNLFIMIIAVTISTILMIFLSKLLIKFINSKKSIITLCLSLLLMISLNLIIESLGFYISKKYLYISVEFSLFIEIINQIRINKKKKKESKKLFKKKILSLISYIIKKYNKKHNFINQKFLFNKKKNIKYLNNDINDNNNIIKEIKIVNQIFHLNNYSIYKIMIPKEKIKWININDSYQNIKKKLLNIPYKIIILCNWKFNEVIGFIKKEKLINLINKNKNINNYIEYNSLIFVPDSLNIINIIKILRYSYNNIILINNRYGKVVGILTIKNLFQTVFGNFLDINNTPKIILNKKKWIMNGSIKLKNLEKILKINFKEVNYKCFSLADFLIYKYKKIPKTGKIIIYKNYYFKILKSNLYKIYLIQIKKNDINTKNKRNY</sequence>
<keyword evidence="3" id="KW-0677">Repeat</keyword>
<dbReference type="KEGG" id="bcc:BCc_201"/>
<evidence type="ECO:0000256" key="1">
    <source>
        <dbReference type="ARBA" id="ARBA00004651"/>
    </source>
</evidence>
<dbReference type="RefSeq" id="WP_011672592.1">
    <property type="nucleotide sequence ID" value="NC_008513.1"/>
</dbReference>
<feature type="transmembrane region" description="Helical" evidence="5">
    <location>
        <begin position="154"/>
        <end position="176"/>
    </location>
</feature>
<evidence type="ECO:0000256" key="5">
    <source>
        <dbReference type="SAM" id="Phobius"/>
    </source>
</evidence>
<dbReference type="PANTHER" id="PTHR22777:SF30">
    <property type="entry name" value="UPF0053 PROTEIN YEGH"/>
    <property type="match status" value="1"/>
</dbReference>
<dbReference type="OrthoDB" id="9805314at2"/>
<evidence type="ECO:0000313" key="7">
    <source>
        <dbReference type="EMBL" id="ABJ90673.1"/>
    </source>
</evidence>
<dbReference type="GO" id="GO:0050660">
    <property type="term" value="F:flavin adenine dinucleotide binding"/>
    <property type="evidence" value="ECO:0007669"/>
    <property type="project" value="InterPro"/>
</dbReference>
<dbReference type="Proteomes" id="UP000000669">
    <property type="component" value="Chromosome"/>
</dbReference>
<evidence type="ECO:0000256" key="4">
    <source>
        <dbReference type="ARBA" id="ARBA00023122"/>
    </source>
</evidence>
<dbReference type="InterPro" id="IPR005496">
    <property type="entry name" value="Integral_membrane_TerC"/>
</dbReference>
<evidence type="ECO:0000256" key="3">
    <source>
        <dbReference type="ARBA" id="ARBA00022737"/>
    </source>
</evidence>
<dbReference type="GO" id="GO:0005886">
    <property type="term" value="C:plasma membrane"/>
    <property type="evidence" value="ECO:0007669"/>
    <property type="project" value="UniProtKB-SubCell"/>
</dbReference>
<dbReference type="AlphaFoldDB" id="Q057M6"/>
<dbReference type="Pfam" id="PF03741">
    <property type="entry name" value="TerC"/>
    <property type="match status" value="1"/>
</dbReference>
<comment type="subcellular location">
    <subcellularLocation>
        <location evidence="1">Cell membrane</location>
        <topology evidence="1">Multi-pass membrane protein</topology>
    </subcellularLocation>
</comment>
<dbReference type="SUPFAM" id="SSF56176">
    <property type="entry name" value="FAD-binding/transporter-associated domain-like"/>
    <property type="match status" value="1"/>
</dbReference>
<dbReference type="InterPro" id="IPR036318">
    <property type="entry name" value="FAD-bd_PCMH-like_sf"/>
</dbReference>